<organism evidence="7">
    <name type="scientific">Phaffia rhodozyma</name>
    <name type="common">Yeast</name>
    <name type="synonym">Xanthophyllomyces dendrorhous</name>
    <dbReference type="NCBI Taxonomy" id="264483"/>
    <lineage>
        <taxon>Eukaryota</taxon>
        <taxon>Fungi</taxon>
        <taxon>Dikarya</taxon>
        <taxon>Basidiomycota</taxon>
        <taxon>Agaricomycotina</taxon>
        <taxon>Tremellomycetes</taxon>
        <taxon>Cystofilobasidiales</taxon>
        <taxon>Mrakiaceae</taxon>
        <taxon>Phaffia</taxon>
    </lineage>
</organism>
<keyword evidence="3" id="KW-0677">Repeat</keyword>
<dbReference type="GO" id="GO:0016020">
    <property type="term" value="C:membrane"/>
    <property type="evidence" value="ECO:0007669"/>
    <property type="project" value="UniProtKB-SubCell"/>
</dbReference>
<evidence type="ECO:0000256" key="2">
    <source>
        <dbReference type="ARBA" id="ARBA00022692"/>
    </source>
</evidence>
<dbReference type="InterPro" id="IPR018108">
    <property type="entry name" value="MCP_transmembrane"/>
</dbReference>
<dbReference type="EMBL" id="LN483332">
    <property type="protein sequence ID" value="CED84964.1"/>
    <property type="molecule type" value="Genomic_DNA"/>
</dbReference>
<keyword evidence="5" id="KW-0472">Membrane</keyword>
<keyword evidence="4" id="KW-1133">Transmembrane helix</keyword>
<evidence type="ECO:0000256" key="3">
    <source>
        <dbReference type="ARBA" id="ARBA00022737"/>
    </source>
</evidence>
<dbReference type="SUPFAM" id="SSF103506">
    <property type="entry name" value="Mitochondrial carrier"/>
    <property type="match status" value="1"/>
</dbReference>
<reference evidence="7" key="1">
    <citation type="submission" date="2014-08" db="EMBL/GenBank/DDBJ databases">
        <authorList>
            <person name="Sharma Rahul"/>
            <person name="Thines Marco"/>
        </authorList>
    </citation>
    <scope>NUCLEOTIDE SEQUENCE</scope>
</reference>
<dbReference type="InterPro" id="IPR023395">
    <property type="entry name" value="MCP_dom_sf"/>
</dbReference>
<proteinExistence type="predicted"/>
<dbReference type="Gene3D" id="1.50.40.10">
    <property type="entry name" value="Mitochondrial carrier domain"/>
    <property type="match status" value="1"/>
</dbReference>
<evidence type="ECO:0000256" key="4">
    <source>
        <dbReference type="ARBA" id="ARBA00022989"/>
    </source>
</evidence>
<keyword evidence="2" id="KW-0812">Transmembrane</keyword>
<protein>
    <submittedName>
        <fullName evidence="7">Mitochondrial substrate/solute carrier</fullName>
    </submittedName>
</protein>
<dbReference type="Pfam" id="PF00153">
    <property type="entry name" value="Mito_carr"/>
    <property type="match status" value="1"/>
</dbReference>
<comment type="subcellular location">
    <subcellularLocation>
        <location evidence="1">Membrane</location>
        <topology evidence="1">Multi-pass membrane protein</topology>
    </subcellularLocation>
</comment>
<dbReference type="AlphaFoldDB" id="A0A0F7SW31"/>
<evidence type="ECO:0000256" key="1">
    <source>
        <dbReference type="ARBA" id="ARBA00004141"/>
    </source>
</evidence>
<accession>A0A0F7SW31</accession>
<evidence type="ECO:0000313" key="7">
    <source>
        <dbReference type="EMBL" id="CED84964.1"/>
    </source>
</evidence>
<feature type="region of interest" description="Disordered" evidence="6">
    <location>
        <begin position="85"/>
        <end position="108"/>
    </location>
</feature>
<dbReference type="PANTHER" id="PTHR24089">
    <property type="entry name" value="SOLUTE CARRIER FAMILY 25"/>
    <property type="match status" value="1"/>
</dbReference>
<evidence type="ECO:0000256" key="6">
    <source>
        <dbReference type="SAM" id="MobiDB-lite"/>
    </source>
</evidence>
<name>A0A0F7SW31_PHARH</name>
<evidence type="ECO:0000256" key="5">
    <source>
        <dbReference type="ARBA" id="ARBA00023136"/>
    </source>
</evidence>
<sequence>MSVRQLYARETVAPPALVLPEASRSNFPSLSSTTNQSFKSYRDQFVWTLGTSFLSSFLAQPFESGKVLSQIQYLPRKRLLLSGGASANATSSREPPPVSEEPIDPTELSDEEDAQAYFEDLVTEANRANQEASLSVPIRPRETDVDGYVVRRPSFRGRSTGLDRPEDLGEAKLEWIMEIGYSGDGPWAMTKRLWNEEGPAGPWKGLTLSFFLDNISTFLPRFLSSFISPFFPSLSAPLYTRPSLAMPPRSIWTPLFPALLSQTLSGFLLSPLSLLHTRLIAQPTHRLHRTYSPTNPLQGLATLRAQAGSWATLYFHPRLLWPTLLDVTVRAGVALSIPIIIEHVLGFSSINSPLAYKALEAALNIGSLVVTLPLETARRRLQLQSIGPTAEQPFKTCVEIRPAPYAGVGECLYRIVTEESVSGGDGWFGGVKQLYRGLGMNFLATSAVVGLELGLWALGGESGRTGGERWMEI</sequence>